<evidence type="ECO:0000256" key="1">
    <source>
        <dbReference type="SAM" id="MobiDB-lite"/>
    </source>
</evidence>
<reference evidence="2 3" key="1">
    <citation type="submission" date="2016-11" db="EMBL/GenBank/DDBJ databases">
        <title>Actinomyces gypaetusis sp. nov. isolated from the vulture Gypaetus barbatus in Qinghai Tibet Plateau China.</title>
        <authorList>
            <person name="Meng X."/>
        </authorList>
    </citation>
    <scope>NUCLEOTIDE SEQUENCE [LARGE SCALE GENOMIC DNA]</scope>
    <source>
        <strain evidence="2 3">VUL4_2</strain>
    </source>
</reference>
<keyword evidence="3" id="KW-1185">Reference proteome</keyword>
<accession>A0A1Q5PL87</accession>
<comment type="caution">
    <text evidence="2">The sequence shown here is derived from an EMBL/GenBank/DDBJ whole genome shotgun (WGS) entry which is preliminary data.</text>
</comment>
<organism evidence="2 3">
    <name type="scientific">Boudabousia liubingyangii</name>
    <dbReference type="NCBI Taxonomy" id="1921764"/>
    <lineage>
        <taxon>Bacteria</taxon>
        <taxon>Bacillati</taxon>
        <taxon>Actinomycetota</taxon>
        <taxon>Actinomycetes</taxon>
        <taxon>Actinomycetales</taxon>
        <taxon>Actinomycetaceae</taxon>
        <taxon>Boudabousia</taxon>
    </lineage>
</organism>
<dbReference type="STRING" id="1921764.BSR28_06820"/>
<evidence type="ECO:0000313" key="3">
    <source>
        <dbReference type="Proteomes" id="UP000186785"/>
    </source>
</evidence>
<feature type="compositionally biased region" description="Basic and acidic residues" evidence="1">
    <location>
        <begin position="1"/>
        <end position="13"/>
    </location>
</feature>
<name>A0A1Q5PL87_9ACTO</name>
<dbReference type="EMBL" id="MQSV01000003">
    <property type="protein sequence ID" value="OKL47824.1"/>
    <property type="molecule type" value="Genomic_DNA"/>
</dbReference>
<evidence type="ECO:0000313" key="2">
    <source>
        <dbReference type="EMBL" id="OKL47824.1"/>
    </source>
</evidence>
<feature type="region of interest" description="Disordered" evidence="1">
    <location>
        <begin position="1"/>
        <end position="26"/>
    </location>
</feature>
<sequence>MTVNTEHRPAEKHNHTHGPGCGHEARVHGDHVDYLHDGHAHREDGGHYDECDTCACGDCDDVCAACECDGCTCPTCNHNECQCEHCDDICNNCVCVDCECPTCVHAA</sequence>
<dbReference type="AlphaFoldDB" id="A0A1Q5PL87"/>
<dbReference type="Proteomes" id="UP000186785">
    <property type="component" value="Unassembled WGS sequence"/>
</dbReference>
<dbReference type="OrthoDB" id="3401648at2"/>
<proteinExistence type="predicted"/>
<protein>
    <submittedName>
        <fullName evidence="2">Uncharacterized protein</fullName>
    </submittedName>
</protein>
<gene>
    <name evidence="2" type="ORF">BSR29_04840</name>
</gene>
<dbReference type="RefSeq" id="WP_073709185.1">
    <property type="nucleotide sequence ID" value="NZ_MQSU01000003.1"/>
</dbReference>